<proteinExistence type="predicted"/>
<feature type="domain" description="Heterokaryon incompatibility" evidence="1">
    <location>
        <begin position="38"/>
        <end position="91"/>
    </location>
</feature>
<dbReference type="PANTHER" id="PTHR24148:SF64">
    <property type="entry name" value="HETEROKARYON INCOMPATIBILITY DOMAIN-CONTAINING PROTEIN"/>
    <property type="match status" value="1"/>
</dbReference>
<dbReference type="EMBL" id="JAEPRB010000122">
    <property type="protein sequence ID" value="KAG2221007.1"/>
    <property type="molecule type" value="Genomic_DNA"/>
</dbReference>
<dbReference type="AlphaFoldDB" id="A0A8H7S3C2"/>
<sequence length="473" mass="56021">MERNDKGKHRIIFPAKVVRKKPRGRKRIPGKVKFVTFKRLIQEICKDFNIKYIWYDQMCINQDDKEEKHAEIHQMHHIYRNAYCTIALVPELTVTVSDPSHISPLGLAGTDKYSLLGSQWMKRMWTLEETILSSKIVLIGNSIHCWYHQISSVRFPILRNDFDCDIRTILHYAHARTSTKEHDHVFALANIFPEIMKEITVNYDQDIHDLMIQFYGLLAKTDLSILCFRRYYNYKIICKTTISYCIEENSTRETEYNIPVQKSNLPSWTGVYGEHDYRINYKTSFKNYTVNGKILQVTCAGMTNDQHHNEILDLQSIKDMVPPLPSRRDHNNYWRLLIRRQPQGSMNEKFINVLCIKERELNSTVYCHIATELHNLSHFMSIKKTNLLWTTTEWETTTVFFFGYLTEALEDSTQYVILVGIPFIYDKCMELTHYPVIKKDGDYYKAIGMCHIKWDDDHFFDDFPLEEQTFEIQ</sequence>
<evidence type="ECO:0000313" key="3">
    <source>
        <dbReference type="Proteomes" id="UP000646827"/>
    </source>
</evidence>
<dbReference type="OrthoDB" id="2435093at2759"/>
<evidence type="ECO:0000313" key="2">
    <source>
        <dbReference type="EMBL" id="KAG2221007.1"/>
    </source>
</evidence>
<keyword evidence="3" id="KW-1185">Reference proteome</keyword>
<accession>A0A8H7S3C2</accession>
<name>A0A8H7S3C2_9FUNG</name>
<gene>
    <name evidence="2" type="ORF">INT45_004626</name>
</gene>
<evidence type="ECO:0000259" key="1">
    <source>
        <dbReference type="Pfam" id="PF06985"/>
    </source>
</evidence>
<dbReference type="InterPro" id="IPR010730">
    <property type="entry name" value="HET"/>
</dbReference>
<dbReference type="Pfam" id="PF06985">
    <property type="entry name" value="HET"/>
    <property type="match status" value="1"/>
</dbReference>
<protein>
    <recommendedName>
        <fullName evidence="1">Heterokaryon incompatibility domain-containing protein</fullName>
    </recommendedName>
</protein>
<comment type="caution">
    <text evidence="2">The sequence shown here is derived from an EMBL/GenBank/DDBJ whole genome shotgun (WGS) entry which is preliminary data.</text>
</comment>
<dbReference type="Proteomes" id="UP000646827">
    <property type="component" value="Unassembled WGS sequence"/>
</dbReference>
<dbReference type="PANTHER" id="PTHR24148">
    <property type="entry name" value="ANKYRIN REPEAT DOMAIN-CONTAINING PROTEIN 39 HOMOLOG-RELATED"/>
    <property type="match status" value="1"/>
</dbReference>
<dbReference type="InterPro" id="IPR052895">
    <property type="entry name" value="HetReg/Transcr_Mod"/>
</dbReference>
<reference evidence="2 3" key="1">
    <citation type="submission" date="2020-12" db="EMBL/GenBank/DDBJ databases">
        <title>Metabolic potential, ecology and presence of endohyphal bacteria is reflected in genomic diversity of Mucoromycotina.</title>
        <authorList>
            <person name="Muszewska A."/>
            <person name="Okrasinska A."/>
            <person name="Steczkiewicz K."/>
            <person name="Drgas O."/>
            <person name="Orlowska M."/>
            <person name="Perlinska-Lenart U."/>
            <person name="Aleksandrzak-Piekarczyk T."/>
            <person name="Szatraj K."/>
            <person name="Zielenkiewicz U."/>
            <person name="Pilsyk S."/>
            <person name="Malc E."/>
            <person name="Mieczkowski P."/>
            <person name="Kruszewska J.S."/>
            <person name="Biernat P."/>
            <person name="Pawlowska J."/>
        </authorList>
    </citation>
    <scope>NUCLEOTIDE SEQUENCE [LARGE SCALE GENOMIC DNA]</scope>
    <source>
        <strain evidence="2 3">CBS 142.35</strain>
    </source>
</reference>
<organism evidence="2 3">
    <name type="scientific">Circinella minor</name>
    <dbReference type="NCBI Taxonomy" id="1195481"/>
    <lineage>
        <taxon>Eukaryota</taxon>
        <taxon>Fungi</taxon>
        <taxon>Fungi incertae sedis</taxon>
        <taxon>Mucoromycota</taxon>
        <taxon>Mucoromycotina</taxon>
        <taxon>Mucoromycetes</taxon>
        <taxon>Mucorales</taxon>
        <taxon>Lichtheimiaceae</taxon>
        <taxon>Circinella</taxon>
    </lineage>
</organism>